<dbReference type="EMBL" id="KN838588">
    <property type="protein sequence ID" value="KIK02771.1"/>
    <property type="molecule type" value="Genomic_DNA"/>
</dbReference>
<dbReference type="HOGENOM" id="CLU_000288_7_18_1"/>
<accession>A0A0C9XCZ4</accession>
<dbReference type="AlphaFoldDB" id="A0A0C9XCZ4"/>
<dbReference type="InterPro" id="IPR001245">
    <property type="entry name" value="Ser-Thr/Tyr_kinase_cat_dom"/>
</dbReference>
<dbReference type="PANTHER" id="PTHR44329">
    <property type="entry name" value="SERINE/THREONINE-PROTEIN KINASE TNNI3K-RELATED"/>
    <property type="match status" value="1"/>
</dbReference>
<sequence length="529" mass="59762">MLRRKMQTIASSLRMRSDLSDLRNIGRQKMASLPLYQFEKMCYDVCQEISQRGLVFTHSSTDEGNDVTEKNYSDTPPAHLVLVNGPASESEATGNDTDYHRAQLFRPRTLLTHSGASEDIVADNPHAIRVCSMLMNIFENRSRYKVFIGYRDQEAQAILDLLQALLDYPKIERKVQRELVVAIQRLSERSALIPESFTLRGVEMEGEYAASSGRFGEVWKGRFQDQCVSLKIVRAYRDSQMYQLLKAFSREAVLWGQLSHSNLLPFYGVFRLEDTHRRICLVSPWMENGNVNDFLEKEPDFPRISLISDIAAGIAYLHDKNVVHGDLKGANILVNAPPSTPPSACVADFGLSTIRDPDVVHLSSSSPGHGGGTVRWMAPELLDPHDEISNSKASDVYAYACVCYEIYTGHVPFFEIRRDQTVMFKITRGERPSRPPASDPTFQQRGMTRDLWELMEDCWVSDPGERPTSQDIVHRLPRKHKRRKMGTAGVLVSPSSFRASVRGDLDSHLSDPRVLRLLDIDTSSLLLGN</sequence>
<keyword evidence="7" id="KW-1185">Reference proteome</keyword>
<organism evidence="6 7">
    <name type="scientific">Laccaria amethystina LaAM-08-1</name>
    <dbReference type="NCBI Taxonomy" id="1095629"/>
    <lineage>
        <taxon>Eukaryota</taxon>
        <taxon>Fungi</taxon>
        <taxon>Dikarya</taxon>
        <taxon>Basidiomycota</taxon>
        <taxon>Agaricomycotina</taxon>
        <taxon>Agaricomycetes</taxon>
        <taxon>Agaricomycetidae</taxon>
        <taxon>Agaricales</taxon>
        <taxon>Agaricineae</taxon>
        <taxon>Hydnangiaceae</taxon>
        <taxon>Laccaria</taxon>
    </lineage>
</organism>
<dbReference type="GO" id="GO:0005524">
    <property type="term" value="F:ATP binding"/>
    <property type="evidence" value="ECO:0007669"/>
    <property type="project" value="UniProtKB-KW"/>
</dbReference>
<dbReference type="STRING" id="1095629.A0A0C9XCZ4"/>
<dbReference type="InterPro" id="IPR008271">
    <property type="entry name" value="Ser/Thr_kinase_AS"/>
</dbReference>
<dbReference type="SUPFAM" id="SSF56112">
    <property type="entry name" value="Protein kinase-like (PK-like)"/>
    <property type="match status" value="1"/>
</dbReference>
<evidence type="ECO:0000256" key="4">
    <source>
        <dbReference type="ARBA" id="ARBA00022840"/>
    </source>
</evidence>
<proteinExistence type="predicted"/>
<keyword evidence="4" id="KW-0067">ATP-binding</keyword>
<dbReference type="InterPro" id="IPR000719">
    <property type="entry name" value="Prot_kinase_dom"/>
</dbReference>
<dbReference type="InterPro" id="IPR011009">
    <property type="entry name" value="Kinase-like_dom_sf"/>
</dbReference>
<evidence type="ECO:0000256" key="2">
    <source>
        <dbReference type="ARBA" id="ARBA00022741"/>
    </source>
</evidence>
<evidence type="ECO:0000313" key="6">
    <source>
        <dbReference type="EMBL" id="KIK02771.1"/>
    </source>
</evidence>
<evidence type="ECO:0000259" key="5">
    <source>
        <dbReference type="PROSITE" id="PS50011"/>
    </source>
</evidence>
<keyword evidence="1" id="KW-0808">Transferase</keyword>
<evidence type="ECO:0000256" key="3">
    <source>
        <dbReference type="ARBA" id="ARBA00022777"/>
    </source>
</evidence>
<dbReference type="InterPro" id="IPR013724">
    <property type="entry name" value="GIT_SHD"/>
</dbReference>
<gene>
    <name evidence="6" type="ORF">K443DRAFT_677358</name>
</gene>
<evidence type="ECO:0000313" key="7">
    <source>
        <dbReference type="Proteomes" id="UP000054477"/>
    </source>
</evidence>
<keyword evidence="2" id="KW-0547">Nucleotide-binding</keyword>
<dbReference type="PROSITE" id="PS50011">
    <property type="entry name" value="PROTEIN_KINASE_DOM"/>
    <property type="match status" value="1"/>
</dbReference>
<dbReference type="Pfam" id="PF07714">
    <property type="entry name" value="PK_Tyr_Ser-Thr"/>
    <property type="match status" value="1"/>
</dbReference>
<keyword evidence="3" id="KW-0418">Kinase</keyword>
<feature type="domain" description="Protein kinase" evidence="5">
    <location>
        <begin position="204"/>
        <end position="483"/>
    </location>
</feature>
<dbReference type="PANTHER" id="PTHR44329:SF288">
    <property type="entry name" value="MITOGEN-ACTIVATED PROTEIN KINASE KINASE KINASE 20"/>
    <property type="match status" value="1"/>
</dbReference>
<evidence type="ECO:0000256" key="1">
    <source>
        <dbReference type="ARBA" id="ARBA00022679"/>
    </source>
</evidence>
<reference evidence="7" key="2">
    <citation type="submission" date="2015-01" db="EMBL/GenBank/DDBJ databases">
        <title>Evolutionary Origins and Diversification of the Mycorrhizal Mutualists.</title>
        <authorList>
            <consortium name="DOE Joint Genome Institute"/>
            <consortium name="Mycorrhizal Genomics Consortium"/>
            <person name="Kohler A."/>
            <person name="Kuo A."/>
            <person name="Nagy L.G."/>
            <person name="Floudas D."/>
            <person name="Copeland A."/>
            <person name="Barry K.W."/>
            <person name="Cichocki N."/>
            <person name="Veneault-Fourrey C."/>
            <person name="LaButti K."/>
            <person name="Lindquist E.A."/>
            <person name="Lipzen A."/>
            <person name="Lundell T."/>
            <person name="Morin E."/>
            <person name="Murat C."/>
            <person name="Riley R."/>
            <person name="Ohm R."/>
            <person name="Sun H."/>
            <person name="Tunlid A."/>
            <person name="Henrissat B."/>
            <person name="Grigoriev I.V."/>
            <person name="Hibbett D.S."/>
            <person name="Martin F."/>
        </authorList>
    </citation>
    <scope>NUCLEOTIDE SEQUENCE [LARGE SCALE GENOMIC DNA]</scope>
    <source>
        <strain evidence="7">LaAM-08-1</strain>
    </source>
</reference>
<dbReference type="Proteomes" id="UP000054477">
    <property type="component" value="Unassembled WGS sequence"/>
</dbReference>
<dbReference type="PROSITE" id="PS00108">
    <property type="entry name" value="PROTEIN_KINASE_ST"/>
    <property type="match status" value="1"/>
</dbReference>
<dbReference type="Gene3D" id="1.10.510.10">
    <property type="entry name" value="Transferase(Phosphotransferase) domain 1"/>
    <property type="match status" value="1"/>
</dbReference>
<reference evidence="6 7" key="1">
    <citation type="submission" date="2014-04" db="EMBL/GenBank/DDBJ databases">
        <authorList>
            <consortium name="DOE Joint Genome Institute"/>
            <person name="Kuo A."/>
            <person name="Kohler A."/>
            <person name="Nagy L.G."/>
            <person name="Floudas D."/>
            <person name="Copeland A."/>
            <person name="Barry K.W."/>
            <person name="Cichocki N."/>
            <person name="Veneault-Fourrey C."/>
            <person name="LaButti K."/>
            <person name="Lindquist E.A."/>
            <person name="Lipzen A."/>
            <person name="Lundell T."/>
            <person name="Morin E."/>
            <person name="Murat C."/>
            <person name="Sun H."/>
            <person name="Tunlid A."/>
            <person name="Henrissat B."/>
            <person name="Grigoriev I.V."/>
            <person name="Hibbett D.S."/>
            <person name="Martin F."/>
            <person name="Nordberg H.P."/>
            <person name="Cantor M.N."/>
            <person name="Hua S.X."/>
        </authorList>
    </citation>
    <scope>NUCLEOTIDE SEQUENCE [LARGE SCALE GENOMIC DNA]</scope>
    <source>
        <strain evidence="6 7">LaAM-08-1</strain>
    </source>
</reference>
<name>A0A0C9XCZ4_9AGAR</name>
<dbReference type="Pfam" id="PF08518">
    <property type="entry name" value="GIT_SHD"/>
    <property type="match status" value="1"/>
</dbReference>
<dbReference type="GO" id="GO:0004674">
    <property type="term" value="F:protein serine/threonine kinase activity"/>
    <property type="evidence" value="ECO:0007669"/>
    <property type="project" value="TreeGrafter"/>
</dbReference>
<protein>
    <recommendedName>
        <fullName evidence="5">Protein kinase domain-containing protein</fullName>
    </recommendedName>
</protein>
<dbReference type="SMART" id="SM00220">
    <property type="entry name" value="S_TKc"/>
    <property type="match status" value="1"/>
</dbReference>
<dbReference type="InterPro" id="IPR051681">
    <property type="entry name" value="Ser/Thr_Kinases-Pseudokinases"/>
</dbReference>
<dbReference type="OrthoDB" id="122279at2759"/>